<evidence type="ECO:0000313" key="13">
    <source>
        <dbReference type="Proteomes" id="UP000076476"/>
    </source>
</evidence>
<sequence>MEIRKELFGYKHNQPVYLFKLRNDHGLEISCINYGCIITEILAPDREGKIENIVLGFNSIEEYDQYSSPYFGAVVGRFAGRIKEGRFTLDGQEYQVTKSENQNHLHGGSKGFSKVLWDYNVGEEKENEISIEFCYFSPNGEEGYPGNLDVKVIYSLTNENELIITYYGKSDKKTLLNMTNHTYFNLSGDLKRDILYHELTIKSDKFIELDDELLPTGNLIDVKGTVFDFRKGRKIITGVKSTHPQILLANKGFDHPFLLNTNHQQEIILYEKESGRKLVIETDEPSVVLYTGNKLGEQEYKIRNVNSRNYLGLCLETQAPPDSVHHPHFHSSILSENNIYLKRTKYLFASDK</sequence>
<dbReference type="InterPro" id="IPR015443">
    <property type="entry name" value="Aldose_1-epimerase"/>
</dbReference>
<dbReference type="PIRSF" id="PIRSF005096">
    <property type="entry name" value="GALM"/>
    <property type="match status" value="1"/>
</dbReference>
<dbReference type="InterPro" id="IPR047215">
    <property type="entry name" value="Galactose_mutarotase-like"/>
</dbReference>
<dbReference type="GO" id="GO:0006006">
    <property type="term" value="P:glucose metabolic process"/>
    <property type="evidence" value="ECO:0007669"/>
    <property type="project" value="TreeGrafter"/>
</dbReference>
<feature type="binding site" evidence="10">
    <location>
        <position position="254"/>
    </location>
    <ligand>
        <name>beta-D-galactose</name>
        <dbReference type="ChEBI" id="CHEBI:27667"/>
    </ligand>
</feature>
<evidence type="ECO:0000256" key="7">
    <source>
        <dbReference type="ARBA" id="ARBA00023277"/>
    </source>
</evidence>
<dbReference type="GO" id="GO:0004034">
    <property type="term" value="F:aldose 1-epimerase activity"/>
    <property type="evidence" value="ECO:0007669"/>
    <property type="project" value="UniProtKB-EC"/>
</dbReference>
<dbReference type="InterPro" id="IPR018052">
    <property type="entry name" value="Ald1_epimerase_CS"/>
</dbReference>
<dbReference type="GO" id="GO:0005737">
    <property type="term" value="C:cytoplasm"/>
    <property type="evidence" value="ECO:0007669"/>
    <property type="project" value="TreeGrafter"/>
</dbReference>
<dbReference type="CDD" id="cd09019">
    <property type="entry name" value="galactose_mutarotase_like"/>
    <property type="match status" value="1"/>
</dbReference>
<dbReference type="GO" id="GO:0033499">
    <property type="term" value="P:galactose catabolic process via UDP-galactose, Leloir pathway"/>
    <property type="evidence" value="ECO:0007669"/>
    <property type="project" value="TreeGrafter"/>
</dbReference>
<dbReference type="PANTHER" id="PTHR10091">
    <property type="entry name" value="ALDOSE-1-EPIMERASE"/>
    <property type="match status" value="1"/>
</dbReference>
<dbReference type="PANTHER" id="PTHR10091:SF0">
    <property type="entry name" value="GALACTOSE MUTAROTASE"/>
    <property type="match status" value="1"/>
</dbReference>
<evidence type="ECO:0000256" key="9">
    <source>
        <dbReference type="PIRSR" id="PIRSR005096-1"/>
    </source>
</evidence>
<dbReference type="SUPFAM" id="SSF74650">
    <property type="entry name" value="Galactose mutarotase-like"/>
    <property type="match status" value="1"/>
</dbReference>
<feature type="binding site" evidence="11">
    <location>
        <begin position="181"/>
        <end position="183"/>
    </location>
    <ligand>
        <name>beta-D-galactose</name>
        <dbReference type="ChEBI" id="CHEBI:27667"/>
    </ligand>
</feature>
<keyword evidence="6 8" id="KW-0413">Isomerase</keyword>
<evidence type="ECO:0000256" key="3">
    <source>
        <dbReference type="ARBA" id="ARBA00006206"/>
    </source>
</evidence>
<dbReference type="GO" id="GO:0030246">
    <property type="term" value="F:carbohydrate binding"/>
    <property type="evidence" value="ECO:0007669"/>
    <property type="project" value="InterPro"/>
</dbReference>
<evidence type="ECO:0000256" key="4">
    <source>
        <dbReference type="ARBA" id="ARBA00013185"/>
    </source>
</evidence>
<dbReference type="InterPro" id="IPR014718">
    <property type="entry name" value="GH-type_carb-bd"/>
</dbReference>
<dbReference type="Gene3D" id="2.70.98.10">
    <property type="match status" value="1"/>
</dbReference>
<evidence type="ECO:0000256" key="11">
    <source>
        <dbReference type="PIRSR" id="PIRSR005096-3"/>
    </source>
</evidence>
<keyword evidence="7 8" id="KW-0119">Carbohydrate metabolism</keyword>
<evidence type="ECO:0000256" key="2">
    <source>
        <dbReference type="ARBA" id="ARBA00005028"/>
    </source>
</evidence>
<dbReference type="InterPro" id="IPR011013">
    <property type="entry name" value="Gal_mutarotase_sf_dom"/>
</dbReference>
<evidence type="ECO:0000256" key="10">
    <source>
        <dbReference type="PIRSR" id="PIRSR005096-2"/>
    </source>
</evidence>
<proteinExistence type="inferred from homology"/>
<comment type="pathway">
    <text evidence="2 8">Carbohydrate metabolism; hexose metabolism.</text>
</comment>
<organism evidence="12 13">
    <name type="scientific">Aeribacillus pallidus</name>
    <dbReference type="NCBI Taxonomy" id="33936"/>
    <lineage>
        <taxon>Bacteria</taxon>
        <taxon>Bacillati</taxon>
        <taxon>Bacillota</taxon>
        <taxon>Bacilli</taxon>
        <taxon>Bacillales</taxon>
        <taxon>Bacillaceae</taxon>
        <taxon>Aeribacillus</taxon>
    </lineage>
</organism>
<dbReference type="RefSeq" id="WP_063388720.1">
    <property type="nucleotide sequence ID" value="NZ_LWBR01000042.1"/>
</dbReference>
<feature type="active site" description="Proton donor" evidence="9">
    <location>
        <position position="181"/>
    </location>
</feature>
<dbReference type="NCBIfam" id="NF008277">
    <property type="entry name" value="PRK11055.1"/>
    <property type="match status" value="1"/>
</dbReference>
<dbReference type="AlphaFoldDB" id="A0A165X433"/>
<gene>
    <name evidence="12" type="ORF">AZI98_13060</name>
</gene>
<dbReference type="OrthoDB" id="9779408at2"/>
<evidence type="ECO:0000256" key="5">
    <source>
        <dbReference type="ARBA" id="ARBA00014165"/>
    </source>
</evidence>
<evidence type="ECO:0000256" key="6">
    <source>
        <dbReference type="ARBA" id="ARBA00023235"/>
    </source>
</evidence>
<dbReference type="PROSITE" id="PS00545">
    <property type="entry name" value="ALDOSE_1_EPIMERASE"/>
    <property type="match status" value="1"/>
</dbReference>
<dbReference type="EMBL" id="LWBR01000042">
    <property type="protein sequence ID" value="KZN95613.1"/>
    <property type="molecule type" value="Genomic_DNA"/>
</dbReference>
<dbReference type="UniPathway" id="UPA00242"/>
<accession>A0A165X433</accession>
<protein>
    <recommendedName>
        <fullName evidence="5 8">Aldose 1-epimerase</fullName>
        <ecNumber evidence="4 8">5.1.3.3</ecNumber>
    </recommendedName>
</protein>
<dbReference type="STRING" id="33936.AZI98_13060"/>
<evidence type="ECO:0000256" key="1">
    <source>
        <dbReference type="ARBA" id="ARBA00001614"/>
    </source>
</evidence>
<dbReference type="EC" id="5.1.3.3" evidence="4 8"/>
<feature type="active site" description="Proton acceptor" evidence="9">
    <location>
        <position position="316"/>
    </location>
</feature>
<comment type="similarity">
    <text evidence="3 8">Belongs to the aldose epimerase family.</text>
</comment>
<evidence type="ECO:0000313" key="12">
    <source>
        <dbReference type="EMBL" id="KZN95613.1"/>
    </source>
</evidence>
<comment type="caution">
    <text evidence="12">The sequence shown here is derived from an EMBL/GenBank/DDBJ whole genome shotgun (WGS) entry which is preliminary data.</text>
</comment>
<reference evidence="12 13" key="1">
    <citation type="submission" date="2016-04" db="EMBL/GenBank/DDBJ databases">
        <title>Draft genome sequence of Aeribacillus pallidus 8m3 from petroleum reservoir.</title>
        <authorList>
            <person name="Poltaraus A.B."/>
            <person name="Nazina T.N."/>
            <person name="Tourova T.P."/>
            <person name="Malakho S.M."/>
            <person name="Korshunova A.V."/>
            <person name="Sokolova D.S."/>
        </authorList>
    </citation>
    <scope>NUCLEOTIDE SEQUENCE [LARGE SCALE GENOMIC DNA]</scope>
    <source>
        <strain evidence="12 13">8m3</strain>
    </source>
</reference>
<dbReference type="InterPro" id="IPR008183">
    <property type="entry name" value="Aldose_1/G6P_1-epimerase"/>
</dbReference>
<name>A0A165X433_9BACI</name>
<comment type="catalytic activity">
    <reaction evidence="1 8">
        <text>alpha-D-glucose = beta-D-glucose</text>
        <dbReference type="Rhea" id="RHEA:10264"/>
        <dbReference type="ChEBI" id="CHEBI:15903"/>
        <dbReference type="ChEBI" id="CHEBI:17925"/>
        <dbReference type="EC" id="5.1.3.3"/>
    </reaction>
</comment>
<dbReference type="Pfam" id="PF01263">
    <property type="entry name" value="Aldose_epim"/>
    <property type="match status" value="1"/>
</dbReference>
<dbReference type="Proteomes" id="UP000076476">
    <property type="component" value="Unassembled WGS sequence"/>
</dbReference>
<keyword evidence="13" id="KW-1185">Reference proteome</keyword>
<evidence type="ECO:0000256" key="8">
    <source>
        <dbReference type="PIRNR" id="PIRNR005096"/>
    </source>
</evidence>